<comment type="caution">
    <text evidence="8">The sequence shown here is derived from an EMBL/GenBank/DDBJ whole genome shotgun (WGS) entry which is preliminary data.</text>
</comment>
<dbReference type="Gene3D" id="1.10.357.10">
    <property type="entry name" value="Tetracycline Repressor, domain 2"/>
    <property type="match status" value="1"/>
</dbReference>
<dbReference type="PROSITE" id="PS01081">
    <property type="entry name" value="HTH_TETR_1"/>
    <property type="match status" value="1"/>
</dbReference>
<dbReference type="InterPro" id="IPR041669">
    <property type="entry name" value="TetR_C_15"/>
</dbReference>
<gene>
    <name evidence="8" type="ORF">LPC04_05330</name>
</gene>
<dbReference type="SUPFAM" id="SSF46689">
    <property type="entry name" value="Homeodomain-like"/>
    <property type="match status" value="1"/>
</dbReference>
<reference evidence="8" key="1">
    <citation type="submission" date="2021-11" db="EMBL/GenBank/DDBJ databases">
        <title>BS-T2-15 a new species belonging to the Comamonadaceae family isolated from the soil of a French oak forest.</title>
        <authorList>
            <person name="Mieszkin S."/>
            <person name="Alain K."/>
        </authorList>
    </citation>
    <scope>NUCLEOTIDE SEQUENCE</scope>
    <source>
        <strain evidence="8">BS-T2-15</strain>
    </source>
</reference>
<protein>
    <submittedName>
        <fullName evidence="8">TetR/AcrR family transcriptional regulator</fullName>
    </submittedName>
</protein>
<dbReference type="PANTHER" id="PTHR30055">
    <property type="entry name" value="HTH-TYPE TRANSCRIPTIONAL REGULATOR RUTR"/>
    <property type="match status" value="1"/>
</dbReference>
<dbReference type="Pfam" id="PF17918">
    <property type="entry name" value="TetR_C_15"/>
    <property type="match status" value="1"/>
</dbReference>
<accession>A0A9X2C1M1</accession>
<evidence type="ECO:0000256" key="5">
    <source>
        <dbReference type="PROSITE-ProRule" id="PRU00335"/>
    </source>
</evidence>
<evidence type="ECO:0000256" key="6">
    <source>
        <dbReference type="SAM" id="MobiDB-lite"/>
    </source>
</evidence>
<evidence type="ECO:0000256" key="3">
    <source>
        <dbReference type="ARBA" id="ARBA00023125"/>
    </source>
</evidence>
<keyword evidence="4" id="KW-0804">Transcription</keyword>
<keyword evidence="9" id="KW-1185">Reference proteome</keyword>
<evidence type="ECO:0000313" key="9">
    <source>
        <dbReference type="Proteomes" id="UP001139353"/>
    </source>
</evidence>
<dbReference type="GO" id="GO:0003700">
    <property type="term" value="F:DNA-binding transcription factor activity"/>
    <property type="evidence" value="ECO:0007669"/>
    <property type="project" value="TreeGrafter"/>
</dbReference>
<evidence type="ECO:0000256" key="4">
    <source>
        <dbReference type="ARBA" id="ARBA00023163"/>
    </source>
</evidence>
<dbReference type="PANTHER" id="PTHR30055:SF234">
    <property type="entry name" value="HTH-TYPE TRANSCRIPTIONAL REGULATOR BETI"/>
    <property type="match status" value="1"/>
</dbReference>
<feature type="domain" description="HTH tetR-type" evidence="7">
    <location>
        <begin position="35"/>
        <end position="95"/>
    </location>
</feature>
<dbReference type="InterPro" id="IPR023772">
    <property type="entry name" value="DNA-bd_HTH_TetR-type_CS"/>
</dbReference>
<dbReference type="RefSeq" id="WP_275681141.1">
    <property type="nucleotide sequence ID" value="NZ_JAJLJH010000001.1"/>
</dbReference>
<dbReference type="AlphaFoldDB" id="A0A9X2C1M1"/>
<feature type="DNA-binding region" description="H-T-H motif" evidence="5">
    <location>
        <begin position="58"/>
        <end position="77"/>
    </location>
</feature>
<dbReference type="Proteomes" id="UP001139353">
    <property type="component" value="Unassembled WGS sequence"/>
</dbReference>
<dbReference type="PROSITE" id="PS50977">
    <property type="entry name" value="HTH_TETR_2"/>
    <property type="match status" value="1"/>
</dbReference>
<name>A0A9X2C1M1_9BURK</name>
<feature type="region of interest" description="Disordered" evidence="6">
    <location>
        <begin position="1"/>
        <end position="26"/>
    </location>
</feature>
<dbReference type="InterPro" id="IPR009057">
    <property type="entry name" value="Homeodomain-like_sf"/>
</dbReference>
<dbReference type="Pfam" id="PF00440">
    <property type="entry name" value="TetR_N"/>
    <property type="match status" value="1"/>
</dbReference>
<organism evidence="8 9">
    <name type="scientific">Scleromatobacter humisilvae</name>
    <dbReference type="NCBI Taxonomy" id="2897159"/>
    <lineage>
        <taxon>Bacteria</taxon>
        <taxon>Pseudomonadati</taxon>
        <taxon>Pseudomonadota</taxon>
        <taxon>Betaproteobacteria</taxon>
        <taxon>Burkholderiales</taxon>
        <taxon>Sphaerotilaceae</taxon>
        <taxon>Scleromatobacter</taxon>
    </lineage>
</organism>
<dbReference type="InterPro" id="IPR001647">
    <property type="entry name" value="HTH_TetR"/>
</dbReference>
<dbReference type="PRINTS" id="PR00455">
    <property type="entry name" value="HTHTETR"/>
</dbReference>
<evidence type="ECO:0000313" key="8">
    <source>
        <dbReference type="EMBL" id="MCK9685130.1"/>
    </source>
</evidence>
<dbReference type="GO" id="GO:0000976">
    <property type="term" value="F:transcription cis-regulatory region binding"/>
    <property type="evidence" value="ECO:0007669"/>
    <property type="project" value="TreeGrafter"/>
</dbReference>
<evidence type="ECO:0000259" key="7">
    <source>
        <dbReference type="PROSITE" id="PS50977"/>
    </source>
</evidence>
<evidence type="ECO:0000256" key="1">
    <source>
        <dbReference type="ARBA" id="ARBA00022491"/>
    </source>
</evidence>
<dbReference type="InterPro" id="IPR050109">
    <property type="entry name" value="HTH-type_TetR-like_transc_reg"/>
</dbReference>
<sequence>MSNALPDPGDSAAAEAAVDDDAAASARTPRRARGQLRVEALLAAAAEVFAVKGFDAATMTEIAAQSESSIGSLYQFFRTKEAVADALLREQVDALWLRLDGLAERAPALATPDLAHTLAVCFVEFRADHPAFATLVERPGPPSPLVVGVRRKVRERVEAILQRHAPHADRKTLHAMAPVVQHVMKSAVQLRGDLEGAELKAAARELDAMLVGYLVAKLQP</sequence>
<dbReference type="EMBL" id="JAJLJH010000001">
    <property type="protein sequence ID" value="MCK9685130.1"/>
    <property type="molecule type" value="Genomic_DNA"/>
</dbReference>
<evidence type="ECO:0000256" key="2">
    <source>
        <dbReference type="ARBA" id="ARBA00023015"/>
    </source>
</evidence>
<keyword evidence="1" id="KW-0678">Repressor</keyword>
<keyword evidence="2" id="KW-0805">Transcription regulation</keyword>
<proteinExistence type="predicted"/>
<keyword evidence="3 5" id="KW-0238">DNA-binding</keyword>